<comment type="caution">
    <text evidence="6">The sequence shown here is derived from an EMBL/GenBank/DDBJ whole genome shotgun (WGS) entry which is preliminary data.</text>
</comment>
<dbReference type="GO" id="GO:0003676">
    <property type="term" value="F:nucleic acid binding"/>
    <property type="evidence" value="ECO:0007669"/>
    <property type="project" value="InterPro"/>
</dbReference>
<dbReference type="Pfam" id="PF02086">
    <property type="entry name" value="MethyltransfD12"/>
    <property type="match status" value="1"/>
</dbReference>
<evidence type="ECO:0000256" key="3">
    <source>
        <dbReference type="ARBA" id="ARBA00022679"/>
    </source>
</evidence>
<dbReference type="GO" id="GO:0009307">
    <property type="term" value="P:DNA restriction-modification system"/>
    <property type="evidence" value="ECO:0007669"/>
    <property type="project" value="InterPro"/>
</dbReference>
<keyword evidence="3" id="KW-0808">Transferase</keyword>
<evidence type="ECO:0000313" key="6">
    <source>
        <dbReference type="EMBL" id="MBC3444315.1"/>
    </source>
</evidence>
<comment type="catalytic activity">
    <reaction evidence="5">
        <text>a 2'-deoxyadenosine in DNA + S-adenosyl-L-methionine = an N(6)-methyl-2'-deoxyadenosine in DNA + S-adenosyl-L-homocysteine + H(+)</text>
        <dbReference type="Rhea" id="RHEA:15197"/>
        <dbReference type="Rhea" id="RHEA-COMP:12418"/>
        <dbReference type="Rhea" id="RHEA-COMP:12419"/>
        <dbReference type="ChEBI" id="CHEBI:15378"/>
        <dbReference type="ChEBI" id="CHEBI:57856"/>
        <dbReference type="ChEBI" id="CHEBI:59789"/>
        <dbReference type="ChEBI" id="CHEBI:90615"/>
        <dbReference type="ChEBI" id="CHEBI:90616"/>
        <dbReference type="EC" id="2.1.1.72"/>
    </reaction>
</comment>
<protein>
    <recommendedName>
        <fullName evidence="1">site-specific DNA-methyltransferase (adenine-specific)</fullName>
        <ecNumber evidence="1">2.1.1.72</ecNumber>
    </recommendedName>
</protein>
<dbReference type="GO" id="GO:0032259">
    <property type="term" value="P:methylation"/>
    <property type="evidence" value="ECO:0007669"/>
    <property type="project" value="UniProtKB-KW"/>
</dbReference>
<proteinExistence type="predicted"/>
<reference evidence="6" key="1">
    <citation type="journal article" date="2020" name="Microorganisms">
        <title>Reliable Identification of Environmental Pseudomonas Isolates Using the rpoD Gene.</title>
        <authorList>
            <consortium name="The Broad Institute Genome Sequencing Platform"/>
            <person name="Girard L."/>
            <person name="Lood C."/>
            <person name="Rokni-Zadeh H."/>
            <person name="van Noort V."/>
            <person name="Lavigne R."/>
            <person name="De Mot R."/>
        </authorList>
    </citation>
    <scope>NUCLEOTIDE SEQUENCE</scope>
    <source>
        <strain evidence="6">BW13M1</strain>
    </source>
</reference>
<organism evidence="6">
    <name type="scientific">Pseudomonas peradeniyensis</name>
    <dbReference type="NCBI Taxonomy" id="2745488"/>
    <lineage>
        <taxon>Bacteria</taxon>
        <taxon>Pseudomonadati</taxon>
        <taxon>Pseudomonadota</taxon>
        <taxon>Gammaproteobacteria</taxon>
        <taxon>Pseudomonadales</taxon>
        <taxon>Pseudomonadaceae</taxon>
        <taxon>Pseudomonas</taxon>
    </lineage>
</organism>
<dbReference type="InterPro" id="IPR029063">
    <property type="entry name" value="SAM-dependent_MTases_sf"/>
</dbReference>
<name>A0A923G4Y7_9PSED</name>
<evidence type="ECO:0000256" key="4">
    <source>
        <dbReference type="ARBA" id="ARBA00022691"/>
    </source>
</evidence>
<keyword evidence="2 6" id="KW-0489">Methyltransferase</keyword>
<dbReference type="PROSITE" id="PS00092">
    <property type="entry name" value="N6_MTASE"/>
    <property type="match status" value="1"/>
</dbReference>
<reference evidence="6" key="2">
    <citation type="submission" date="2020-07" db="EMBL/GenBank/DDBJ databases">
        <authorList>
            <person name="Lood C."/>
            <person name="Girard L."/>
        </authorList>
    </citation>
    <scope>NUCLEOTIDE SEQUENCE</scope>
    <source>
        <strain evidence="6">BW13M1</strain>
    </source>
</reference>
<evidence type="ECO:0000256" key="2">
    <source>
        <dbReference type="ARBA" id="ARBA00022603"/>
    </source>
</evidence>
<dbReference type="RefSeq" id="WP_186731782.1">
    <property type="nucleotide sequence ID" value="NZ_JABWRJ020000003.1"/>
</dbReference>
<dbReference type="EMBL" id="JABWRJ010000001">
    <property type="protein sequence ID" value="MBC3444315.1"/>
    <property type="molecule type" value="Genomic_DNA"/>
</dbReference>
<dbReference type="EC" id="2.1.1.72" evidence="1"/>
<keyword evidence="4" id="KW-0949">S-adenosyl-L-methionine</keyword>
<dbReference type="InterPro" id="IPR012327">
    <property type="entry name" value="MeTrfase_D12"/>
</dbReference>
<dbReference type="SUPFAM" id="SSF53335">
    <property type="entry name" value="S-adenosyl-L-methionine-dependent methyltransferases"/>
    <property type="match status" value="1"/>
</dbReference>
<dbReference type="AlphaFoldDB" id="A0A923G4Y7"/>
<gene>
    <name evidence="6" type="ORF">HU751_00930</name>
</gene>
<dbReference type="GO" id="GO:0009007">
    <property type="term" value="F:site-specific DNA-methyltransferase (adenine-specific) activity"/>
    <property type="evidence" value="ECO:0007669"/>
    <property type="project" value="UniProtKB-EC"/>
</dbReference>
<evidence type="ECO:0000256" key="1">
    <source>
        <dbReference type="ARBA" id="ARBA00011900"/>
    </source>
</evidence>
<sequence length="334" mass="37311">MFRYFGSKASTAPIVADATLGGYEGASIADAFGGLGNIGAEFKLRGCSVTACDLLRFPNAFQHVRLVCEELPSFSKVKKFLGINSFEGLSDYLNSRCEPDSWFVYEYSTIRRFFSGLNAASIAGAWCEIAYWIKLGLVDDNEIKFLTASLLNSMDTVANTAGTYYAYLKAWDRKAKKEFRFCWYNGLVEGPKGAALYGDALDSLSGSSFDVLYLDPPYNSRDYSRYYHLPETLARFKEVEIDSNSMSGQPAERSKTGDNVRAAMKLPYLSSLIRSVGWRRLVVQYAEGAYISLEDLAKELSRYGSMKVHEVSALGYQSKNGVRKQTHHVFIVDK</sequence>
<evidence type="ECO:0000256" key="5">
    <source>
        <dbReference type="ARBA" id="ARBA00047942"/>
    </source>
</evidence>
<dbReference type="InterPro" id="IPR002052">
    <property type="entry name" value="DNA_methylase_N6_adenine_CS"/>
</dbReference>
<accession>A0A923G4Y7</accession>